<keyword evidence="4" id="KW-0249">Electron transport</keyword>
<dbReference type="Proteomes" id="UP000198407">
    <property type="component" value="Unassembled WGS sequence"/>
</dbReference>
<dbReference type="GO" id="GO:0020037">
    <property type="term" value="F:heme binding"/>
    <property type="evidence" value="ECO:0007669"/>
    <property type="project" value="InterPro"/>
</dbReference>
<feature type="domain" description="Cytochrome c" evidence="7">
    <location>
        <begin position="137"/>
        <end position="218"/>
    </location>
</feature>
<dbReference type="PANTHER" id="PTHR33751">
    <property type="entry name" value="CBB3-TYPE CYTOCHROME C OXIDASE SUBUNIT FIXP"/>
    <property type="match status" value="1"/>
</dbReference>
<dbReference type="InterPro" id="IPR009056">
    <property type="entry name" value="Cyt_c-like_dom"/>
</dbReference>
<accession>A0A239LCU5</accession>
<evidence type="ECO:0000256" key="5">
    <source>
        <dbReference type="ARBA" id="ARBA00023004"/>
    </source>
</evidence>
<name>A0A239LCU5_9PSED</name>
<evidence type="ECO:0000256" key="2">
    <source>
        <dbReference type="ARBA" id="ARBA00022617"/>
    </source>
</evidence>
<dbReference type="AlphaFoldDB" id="A0A239LCU5"/>
<evidence type="ECO:0000259" key="7">
    <source>
        <dbReference type="PROSITE" id="PS51007"/>
    </source>
</evidence>
<dbReference type="GO" id="GO:0009055">
    <property type="term" value="F:electron transfer activity"/>
    <property type="evidence" value="ECO:0007669"/>
    <property type="project" value="InterPro"/>
</dbReference>
<feature type="domain" description="Cytochrome c" evidence="7">
    <location>
        <begin position="20"/>
        <end position="125"/>
    </location>
</feature>
<dbReference type="Gene3D" id="1.10.760.10">
    <property type="entry name" value="Cytochrome c-like domain"/>
    <property type="match status" value="2"/>
</dbReference>
<dbReference type="Pfam" id="PF13442">
    <property type="entry name" value="Cytochrome_CBB3"/>
    <property type="match status" value="1"/>
</dbReference>
<dbReference type="GO" id="GO:0046872">
    <property type="term" value="F:metal ion binding"/>
    <property type="evidence" value="ECO:0007669"/>
    <property type="project" value="UniProtKB-KW"/>
</dbReference>
<dbReference type="EMBL" id="FZOL01000034">
    <property type="protein sequence ID" value="SNT27459.1"/>
    <property type="molecule type" value="Genomic_DNA"/>
</dbReference>
<dbReference type="RefSeq" id="WP_042128256.1">
    <property type="nucleotide sequence ID" value="NZ_FZOL01000034.1"/>
</dbReference>
<protein>
    <submittedName>
        <fullName evidence="8">Cytochrome c553</fullName>
    </submittedName>
</protein>
<evidence type="ECO:0000313" key="8">
    <source>
        <dbReference type="EMBL" id="SNT27459.1"/>
    </source>
</evidence>
<dbReference type="STRING" id="1215104.GCA_000730585_01247"/>
<dbReference type="InterPro" id="IPR036909">
    <property type="entry name" value="Cyt_c-like_dom_sf"/>
</dbReference>
<evidence type="ECO:0000256" key="3">
    <source>
        <dbReference type="ARBA" id="ARBA00022723"/>
    </source>
</evidence>
<dbReference type="PROSITE" id="PS51007">
    <property type="entry name" value="CYTC"/>
    <property type="match status" value="2"/>
</dbReference>
<evidence type="ECO:0000256" key="6">
    <source>
        <dbReference type="PROSITE-ProRule" id="PRU00433"/>
    </source>
</evidence>
<dbReference type="SUPFAM" id="SSF46626">
    <property type="entry name" value="Cytochrome c"/>
    <property type="match status" value="2"/>
</dbReference>
<organism evidence="8 9">
    <name type="scientific">Pseudomonas japonica</name>
    <dbReference type="NCBI Taxonomy" id="256466"/>
    <lineage>
        <taxon>Bacteria</taxon>
        <taxon>Pseudomonadati</taxon>
        <taxon>Pseudomonadota</taxon>
        <taxon>Gammaproteobacteria</taxon>
        <taxon>Pseudomonadales</taxon>
        <taxon>Pseudomonadaceae</taxon>
        <taxon>Pseudomonas</taxon>
    </lineage>
</organism>
<keyword evidence="2 6" id="KW-0349">Heme</keyword>
<evidence type="ECO:0000313" key="9">
    <source>
        <dbReference type="Proteomes" id="UP000198407"/>
    </source>
</evidence>
<keyword evidence="9" id="KW-1185">Reference proteome</keyword>
<reference evidence="9" key="1">
    <citation type="submission" date="2017-06" db="EMBL/GenBank/DDBJ databases">
        <authorList>
            <person name="Varghese N."/>
            <person name="Submissions S."/>
        </authorList>
    </citation>
    <scope>NUCLEOTIDE SEQUENCE [LARGE SCALE GENOMIC DNA]</scope>
    <source>
        <strain evidence="9">DSM 22348</strain>
    </source>
</reference>
<evidence type="ECO:0000256" key="4">
    <source>
        <dbReference type="ARBA" id="ARBA00022982"/>
    </source>
</evidence>
<keyword evidence="5 6" id="KW-0408">Iron</keyword>
<sequence>MRKRTLLWSSALLATALLGAAAVYGPELVAGYRFMNALDRHYASYEANGGAWPQPQDTCALCHGVRGQPENAQYPALAGQPAAYLQAQLQAFAQGKRHSPQMQPLAADLGDARIQALAEYFARQTPRITDTPAPDDALQARGQASVAARACSACHGAQLSGSEIGPRLAGQGQAYLLEQLQAFKQGRRTDPTGAMNATVSLIPDDELQALAHYLAGLEPTAR</sequence>
<keyword evidence="1" id="KW-0813">Transport</keyword>
<dbReference type="PANTHER" id="PTHR33751:SF9">
    <property type="entry name" value="CYTOCHROME C4"/>
    <property type="match status" value="1"/>
</dbReference>
<evidence type="ECO:0000256" key="1">
    <source>
        <dbReference type="ARBA" id="ARBA00022448"/>
    </source>
</evidence>
<dbReference type="InterPro" id="IPR050597">
    <property type="entry name" value="Cytochrome_c_Oxidase_Subunit"/>
</dbReference>
<dbReference type="Pfam" id="PF00034">
    <property type="entry name" value="Cytochrom_C"/>
    <property type="match status" value="1"/>
</dbReference>
<dbReference type="OrthoDB" id="9773456at2"/>
<keyword evidence="3 6" id="KW-0479">Metal-binding</keyword>
<proteinExistence type="predicted"/>
<gene>
    <name evidence="8" type="ORF">SAMN05444352_1346</name>
</gene>